<dbReference type="GO" id="GO:0015658">
    <property type="term" value="F:branched-chain amino acid transmembrane transporter activity"/>
    <property type="evidence" value="ECO:0007669"/>
    <property type="project" value="InterPro"/>
</dbReference>
<proteinExistence type="predicted"/>
<organism evidence="7 8">
    <name type="scientific">Amorphus orientalis</name>
    <dbReference type="NCBI Taxonomy" id="649198"/>
    <lineage>
        <taxon>Bacteria</taxon>
        <taxon>Pseudomonadati</taxon>
        <taxon>Pseudomonadota</taxon>
        <taxon>Alphaproteobacteria</taxon>
        <taxon>Hyphomicrobiales</taxon>
        <taxon>Amorphaceae</taxon>
        <taxon>Amorphus</taxon>
    </lineage>
</organism>
<dbReference type="PANTHER" id="PTHR30482">
    <property type="entry name" value="HIGH-AFFINITY BRANCHED-CHAIN AMINO ACID TRANSPORT SYSTEM PERMEASE"/>
    <property type="match status" value="1"/>
</dbReference>
<comment type="caution">
    <text evidence="7">The sequence shown here is derived from an EMBL/GenBank/DDBJ whole genome shotgun (WGS) entry which is preliminary data.</text>
</comment>
<dbReference type="AlphaFoldDB" id="A0AAE3VT23"/>
<feature type="transmembrane region" description="Helical" evidence="6">
    <location>
        <begin position="173"/>
        <end position="192"/>
    </location>
</feature>
<dbReference type="PANTHER" id="PTHR30482:SF17">
    <property type="entry name" value="ABC TRANSPORTER ATP-BINDING PROTEIN"/>
    <property type="match status" value="1"/>
</dbReference>
<feature type="transmembrane region" description="Helical" evidence="6">
    <location>
        <begin position="64"/>
        <end position="81"/>
    </location>
</feature>
<feature type="transmembrane region" description="Helical" evidence="6">
    <location>
        <begin position="39"/>
        <end position="57"/>
    </location>
</feature>
<feature type="transmembrane region" description="Helical" evidence="6">
    <location>
        <begin position="218"/>
        <end position="239"/>
    </location>
</feature>
<keyword evidence="8" id="KW-1185">Reference proteome</keyword>
<evidence type="ECO:0000256" key="1">
    <source>
        <dbReference type="ARBA" id="ARBA00004651"/>
    </source>
</evidence>
<protein>
    <submittedName>
        <fullName evidence="7">Branched-chain amino acid transport system permease protein</fullName>
    </submittedName>
</protein>
<keyword evidence="4 6" id="KW-1133">Transmembrane helix</keyword>
<evidence type="ECO:0000256" key="4">
    <source>
        <dbReference type="ARBA" id="ARBA00022989"/>
    </source>
</evidence>
<keyword evidence="3 6" id="KW-0812">Transmembrane</keyword>
<name>A0AAE3VT23_9HYPH</name>
<evidence type="ECO:0000256" key="5">
    <source>
        <dbReference type="ARBA" id="ARBA00023136"/>
    </source>
</evidence>
<keyword evidence="5 6" id="KW-0472">Membrane</keyword>
<reference evidence="7" key="1">
    <citation type="submission" date="2023-07" db="EMBL/GenBank/DDBJ databases">
        <title>Genomic Encyclopedia of Type Strains, Phase IV (KMG-IV): sequencing the most valuable type-strain genomes for metagenomic binning, comparative biology and taxonomic classification.</title>
        <authorList>
            <person name="Goeker M."/>
        </authorList>
    </citation>
    <scope>NUCLEOTIDE SEQUENCE</scope>
    <source>
        <strain evidence="7">DSM 21202</strain>
    </source>
</reference>
<evidence type="ECO:0000256" key="6">
    <source>
        <dbReference type="SAM" id="Phobius"/>
    </source>
</evidence>
<gene>
    <name evidence="7" type="ORF">J2S73_004119</name>
</gene>
<feature type="transmembrane region" description="Helical" evidence="6">
    <location>
        <begin position="101"/>
        <end position="120"/>
    </location>
</feature>
<dbReference type="InterPro" id="IPR043428">
    <property type="entry name" value="LivM-like"/>
</dbReference>
<evidence type="ECO:0000256" key="3">
    <source>
        <dbReference type="ARBA" id="ARBA00022692"/>
    </source>
</evidence>
<evidence type="ECO:0000256" key="2">
    <source>
        <dbReference type="ARBA" id="ARBA00022475"/>
    </source>
</evidence>
<dbReference type="Proteomes" id="UP001229244">
    <property type="component" value="Unassembled WGS sequence"/>
</dbReference>
<sequence length="326" mass="34932">MTKSVKIVLLLLLAAFLLALPYLAEYVGGRAFTSLATRALIYGIAAASLNLALGYGGMISFGHAAFFGIGGYVVGILAYHHGTGEPFLGIIPGSNHLLVTIPVAILVSGIFAAIIGALSLRTSGVQFIMITLAFAQMVFFLFVSLETYGGDDGLIIRRTNEFFGLNLRDRTTMYYLCLGVATLVFIAIWRIVRSRFGFALVGIRQSERRMGAVGLDTYRYKLVGFILSGIGAGIAGALMANFLRFASPDMLAWTKSGELMIMVILGGVGTLAGPFIGAAVFIVLESVLASWTANWQFPLGIILLFVVLFTHGGVQGLLERIGGKRR</sequence>
<feature type="transmembrane region" description="Helical" evidence="6">
    <location>
        <begin position="259"/>
        <end position="284"/>
    </location>
</feature>
<keyword evidence="2" id="KW-1003">Cell membrane</keyword>
<dbReference type="GO" id="GO:0005886">
    <property type="term" value="C:plasma membrane"/>
    <property type="evidence" value="ECO:0007669"/>
    <property type="project" value="UniProtKB-SubCell"/>
</dbReference>
<dbReference type="RefSeq" id="WP_306887553.1">
    <property type="nucleotide sequence ID" value="NZ_JAUSUL010000006.1"/>
</dbReference>
<feature type="transmembrane region" description="Helical" evidence="6">
    <location>
        <begin position="296"/>
        <end position="318"/>
    </location>
</feature>
<comment type="subcellular location">
    <subcellularLocation>
        <location evidence="1">Cell membrane</location>
        <topology evidence="1">Multi-pass membrane protein</topology>
    </subcellularLocation>
</comment>
<dbReference type="Pfam" id="PF02653">
    <property type="entry name" value="BPD_transp_2"/>
    <property type="match status" value="1"/>
</dbReference>
<evidence type="ECO:0000313" key="8">
    <source>
        <dbReference type="Proteomes" id="UP001229244"/>
    </source>
</evidence>
<dbReference type="CDD" id="cd06581">
    <property type="entry name" value="TM_PBP1_LivM_like"/>
    <property type="match status" value="1"/>
</dbReference>
<dbReference type="InterPro" id="IPR001851">
    <property type="entry name" value="ABC_transp_permease"/>
</dbReference>
<feature type="transmembrane region" description="Helical" evidence="6">
    <location>
        <begin position="127"/>
        <end position="145"/>
    </location>
</feature>
<evidence type="ECO:0000313" key="7">
    <source>
        <dbReference type="EMBL" id="MDQ0317633.1"/>
    </source>
</evidence>
<dbReference type="EMBL" id="JAUSUL010000006">
    <property type="protein sequence ID" value="MDQ0317633.1"/>
    <property type="molecule type" value="Genomic_DNA"/>
</dbReference>
<accession>A0AAE3VT23</accession>